<evidence type="ECO:0000259" key="1">
    <source>
        <dbReference type="Pfam" id="PF12705"/>
    </source>
</evidence>
<dbReference type="NCBIfam" id="TIGR03623">
    <property type="entry name" value="probable DNA repair protein"/>
    <property type="match status" value="1"/>
</dbReference>
<dbReference type="SUPFAM" id="SSF52540">
    <property type="entry name" value="P-loop containing nucleoside triphosphate hydrolases"/>
    <property type="match status" value="1"/>
</dbReference>
<sequence>MTTLFNITPYLASLQHHDTFITANSRISDAMRNAYAQVVRAERNADSNTDAVIVESPKIVSLNQWLTQTWNHFQANHAPLEVSVCLSKMQRVQLWQSIIANNIDAMPMAKPEHLSNQADSAYRSLVLWQISQSQLAPYGTQANQYPFLAWFQQFNETLEKNAWTTGEKQQAVLKDAFNDGVLEKTRHIHLIGFDDIPPLTLSLFHHAAEQVTNHIPESTPEKNVKRFEFQSRKEEIIAAANWAKQQLLNNPDTTLGIISPNLGQTRDLIETVFCQVFEPHYRNITRARYALPFNFSAGTPLSSTPLIHDTLSLLKLNSGTLTVDDCINLLNSPFWAGGYAQEESTLAIKRLSNVEKVELNFADFRHALADESQLKQRLIEFDQYFRRLPKRLRYRDWVKHCVEALDIIGWPGQRRLDSMEYQQVVQWQNLLTSLVNLDLFSETKTVFQFISELSRSASTTPFQAQTRGTPIQILGALEAAGLQFDATWVLSLDDQTWPAPPSPNPLLPIDLQRQHNFPNATAERELNYANSLTQRYISSARNVNISSAKWHEDCELSPSGLITKIPLSRLTLNALANAHEEKAKQENQVQQAAFDFEEQEPPSTDDSSQPLTTKTLIDVYNEQQFKHSHKTWVDCVFAPAVEDPSQQKGGTSLLQWQAQQPFNAFARYRLKLQTIEPASRHIKPTTRGQITHDVLSLFWDDVKTKDKLSELSEQQRREQIESRVNRTIRYIGQNTEGDVFSPEIQKIEARRQVNLIDHWLTYELERGDFNVEATEFKLSASFNGLNFSVRVDRLDKIGDKTLVIDYKSGAISSTKQWLDERPQQPQLPLYLMMVDPQPEGISFAFVSTKNTEFRGIGNFNASIKGIASADGEKLPHWDVLVEKWRENLGVLCSEFIEGVYVNHFYHASAAPFQEAYLPFNRINEKHQLYTLWSHNPNTITFDDLHTSNHADDASELSNRPVEPLNDGE</sequence>
<feature type="domain" description="PD-(D/E)XK endonuclease-like" evidence="1">
    <location>
        <begin position="661"/>
        <end position="838"/>
    </location>
</feature>
<dbReference type="Gene3D" id="3.90.320.10">
    <property type="match status" value="1"/>
</dbReference>
<dbReference type="Pfam" id="PF12705">
    <property type="entry name" value="PDDEXK_1"/>
    <property type="match status" value="1"/>
</dbReference>
<gene>
    <name evidence="2" type="ORF">NBRC116591_32410</name>
</gene>
<dbReference type="RefSeq" id="WP_353303956.1">
    <property type="nucleotide sequence ID" value="NZ_BAABWN010000012.1"/>
</dbReference>
<evidence type="ECO:0000313" key="3">
    <source>
        <dbReference type="Proteomes" id="UP001465153"/>
    </source>
</evidence>
<dbReference type="InterPro" id="IPR019925">
    <property type="entry name" value="DNA_repair_protein_predicted"/>
</dbReference>
<dbReference type="EMBL" id="BAABWN010000012">
    <property type="protein sequence ID" value="GAA6169430.1"/>
    <property type="molecule type" value="Genomic_DNA"/>
</dbReference>
<dbReference type="Proteomes" id="UP001465153">
    <property type="component" value="Unassembled WGS sequence"/>
</dbReference>
<accession>A0ABQ0ACS1</accession>
<keyword evidence="3" id="KW-1185">Reference proteome</keyword>
<reference evidence="2 3" key="1">
    <citation type="submission" date="2024-04" db="EMBL/GenBank/DDBJ databases">
        <title>Draft genome sequence of Sessilibacter corallicola NBRC 116591.</title>
        <authorList>
            <person name="Miyakawa T."/>
            <person name="Kusuya Y."/>
            <person name="Miura T."/>
        </authorList>
    </citation>
    <scope>NUCLEOTIDE SEQUENCE [LARGE SCALE GENOMIC DNA]</scope>
    <source>
        <strain evidence="2 3">KU-00831-HH</strain>
    </source>
</reference>
<dbReference type="InterPro" id="IPR011604">
    <property type="entry name" value="PDDEXK-like_dom_sf"/>
</dbReference>
<protein>
    <submittedName>
        <fullName evidence="2">PD-(D/E)XK nuclease family protein</fullName>
    </submittedName>
</protein>
<proteinExistence type="predicted"/>
<comment type="caution">
    <text evidence="2">The sequence shown here is derived from an EMBL/GenBank/DDBJ whole genome shotgun (WGS) entry which is preliminary data.</text>
</comment>
<organism evidence="2 3">
    <name type="scientific">Sessilibacter corallicola</name>
    <dbReference type="NCBI Taxonomy" id="2904075"/>
    <lineage>
        <taxon>Bacteria</taxon>
        <taxon>Pseudomonadati</taxon>
        <taxon>Pseudomonadota</taxon>
        <taxon>Gammaproteobacteria</taxon>
        <taxon>Cellvibrionales</taxon>
        <taxon>Cellvibrionaceae</taxon>
        <taxon>Sessilibacter</taxon>
    </lineage>
</organism>
<dbReference type="InterPro" id="IPR027417">
    <property type="entry name" value="P-loop_NTPase"/>
</dbReference>
<evidence type="ECO:0000313" key="2">
    <source>
        <dbReference type="EMBL" id="GAA6169430.1"/>
    </source>
</evidence>
<dbReference type="InterPro" id="IPR038726">
    <property type="entry name" value="PDDEXK_AddAB-type"/>
</dbReference>
<name>A0ABQ0ACS1_9GAMM</name>